<gene>
    <name evidence="1" type="ORF">K466DRAFT_45064</name>
</gene>
<proteinExistence type="predicted"/>
<dbReference type="EMBL" id="ML212237">
    <property type="protein sequence ID" value="TFK78961.1"/>
    <property type="molecule type" value="Genomic_DNA"/>
</dbReference>
<evidence type="ECO:0000313" key="2">
    <source>
        <dbReference type="Proteomes" id="UP000308197"/>
    </source>
</evidence>
<accession>A0A5C3NMQ4</accession>
<reference evidence="1 2" key="1">
    <citation type="journal article" date="2019" name="Nat. Ecol. Evol.">
        <title>Megaphylogeny resolves global patterns of mushroom evolution.</title>
        <authorList>
            <person name="Varga T."/>
            <person name="Krizsan K."/>
            <person name="Foldi C."/>
            <person name="Dima B."/>
            <person name="Sanchez-Garcia M."/>
            <person name="Sanchez-Ramirez S."/>
            <person name="Szollosi G.J."/>
            <person name="Szarkandi J.G."/>
            <person name="Papp V."/>
            <person name="Albert L."/>
            <person name="Andreopoulos W."/>
            <person name="Angelini C."/>
            <person name="Antonin V."/>
            <person name="Barry K.W."/>
            <person name="Bougher N.L."/>
            <person name="Buchanan P."/>
            <person name="Buyck B."/>
            <person name="Bense V."/>
            <person name="Catcheside P."/>
            <person name="Chovatia M."/>
            <person name="Cooper J."/>
            <person name="Damon W."/>
            <person name="Desjardin D."/>
            <person name="Finy P."/>
            <person name="Geml J."/>
            <person name="Haridas S."/>
            <person name="Hughes K."/>
            <person name="Justo A."/>
            <person name="Karasinski D."/>
            <person name="Kautmanova I."/>
            <person name="Kiss B."/>
            <person name="Kocsube S."/>
            <person name="Kotiranta H."/>
            <person name="LaButti K.M."/>
            <person name="Lechner B.E."/>
            <person name="Liimatainen K."/>
            <person name="Lipzen A."/>
            <person name="Lukacs Z."/>
            <person name="Mihaltcheva S."/>
            <person name="Morgado L.N."/>
            <person name="Niskanen T."/>
            <person name="Noordeloos M.E."/>
            <person name="Ohm R.A."/>
            <person name="Ortiz-Santana B."/>
            <person name="Ovrebo C."/>
            <person name="Racz N."/>
            <person name="Riley R."/>
            <person name="Savchenko A."/>
            <person name="Shiryaev A."/>
            <person name="Soop K."/>
            <person name="Spirin V."/>
            <person name="Szebenyi C."/>
            <person name="Tomsovsky M."/>
            <person name="Tulloss R.E."/>
            <person name="Uehling J."/>
            <person name="Grigoriev I.V."/>
            <person name="Vagvolgyi C."/>
            <person name="Papp T."/>
            <person name="Martin F.M."/>
            <person name="Miettinen O."/>
            <person name="Hibbett D.S."/>
            <person name="Nagy L.G."/>
        </authorList>
    </citation>
    <scope>NUCLEOTIDE SEQUENCE [LARGE SCALE GENOMIC DNA]</scope>
    <source>
        <strain evidence="1 2">HHB13444</strain>
    </source>
</reference>
<organism evidence="1 2">
    <name type="scientific">Polyporus arcularius HHB13444</name>
    <dbReference type="NCBI Taxonomy" id="1314778"/>
    <lineage>
        <taxon>Eukaryota</taxon>
        <taxon>Fungi</taxon>
        <taxon>Dikarya</taxon>
        <taxon>Basidiomycota</taxon>
        <taxon>Agaricomycotina</taxon>
        <taxon>Agaricomycetes</taxon>
        <taxon>Polyporales</taxon>
        <taxon>Polyporaceae</taxon>
        <taxon>Polyporus</taxon>
    </lineage>
</organism>
<dbReference type="AlphaFoldDB" id="A0A5C3NMQ4"/>
<dbReference type="Proteomes" id="UP000308197">
    <property type="component" value="Unassembled WGS sequence"/>
</dbReference>
<dbReference type="InParanoid" id="A0A5C3NMQ4"/>
<name>A0A5C3NMQ4_9APHY</name>
<evidence type="ECO:0000313" key="1">
    <source>
        <dbReference type="EMBL" id="TFK78961.1"/>
    </source>
</evidence>
<protein>
    <submittedName>
        <fullName evidence="1">Uncharacterized protein</fullName>
    </submittedName>
</protein>
<keyword evidence="2" id="KW-1185">Reference proteome</keyword>
<sequence>MVQWVSVYSGTMSTRGSACREMLAGPAQSCLWSVGRSGCRLTCGRCRECVGDEQKHVRPRIWRGRGVRVLCRDMAPLYDGKSRCGRACIVVGVEFEEGARVCVVRGGGGTQARRVLACCRVEGVSRYIRQWRQCEGSYLNYACEAQLEGETRAARQLLSSATMREGARCGVRVCVEICGRGQLHAAVGLGSAAHSER</sequence>